<sequence length="81" mass="8715">MAGARCPGLLVSAVEAIEAPDEVIEIIDLIASKGLRKSDALARPWLPHSGYYRACDPARNVFSSIGRSRVLAGPVRRRALS</sequence>
<gene>
    <name evidence="1" type="ORF">HNO88_004244</name>
</gene>
<dbReference type="AlphaFoldDB" id="A0A7W7KF36"/>
<name>A0A7W7KF36_9SPHN</name>
<protein>
    <submittedName>
        <fullName evidence="1">Uncharacterized protein</fullName>
    </submittedName>
</protein>
<evidence type="ECO:0000313" key="1">
    <source>
        <dbReference type="EMBL" id="MBB4860898.1"/>
    </source>
</evidence>
<accession>A0A7W7KF36</accession>
<keyword evidence="2" id="KW-1185">Reference proteome</keyword>
<dbReference type="Proteomes" id="UP000555448">
    <property type="component" value="Unassembled WGS sequence"/>
</dbReference>
<dbReference type="EMBL" id="JACHLR010000036">
    <property type="protein sequence ID" value="MBB4860898.1"/>
    <property type="molecule type" value="Genomic_DNA"/>
</dbReference>
<proteinExistence type="predicted"/>
<evidence type="ECO:0000313" key="2">
    <source>
        <dbReference type="Proteomes" id="UP000555448"/>
    </source>
</evidence>
<reference evidence="1 2" key="1">
    <citation type="submission" date="2020-08" db="EMBL/GenBank/DDBJ databases">
        <title>Functional genomics of gut bacteria from endangered species of beetles.</title>
        <authorList>
            <person name="Carlos-Shanley C."/>
        </authorList>
    </citation>
    <scope>NUCLEOTIDE SEQUENCE [LARGE SCALE GENOMIC DNA]</scope>
    <source>
        <strain evidence="1 2">S00245</strain>
    </source>
</reference>
<comment type="caution">
    <text evidence="1">The sequence shown here is derived from an EMBL/GenBank/DDBJ whole genome shotgun (WGS) entry which is preliminary data.</text>
</comment>
<organism evidence="1 2">
    <name type="scientific">Novosphingobium chloroacetimidivorans</name>
    <dbReference type="NCBI Taxonomy" id="1428314"/>
    <lineage>
        <taxon>Bacteria</taxon>
        <taxon>Pseudomonadati</taxon>
        <taxon>Pseudomonadota</taxon>
        <taxon>Alphaproteobacteria</taxon>
        <taxon>Sphingomonadales</taxon>
        <taxon>Sphingomonadaceae</taxon>
        <taxon>Novosphingobium</taxon>
    </lineage>
</organism>